<protein>
    <submittedName>
        <fullName evidence="1">Uncharacterized protein</fullName>
    </submittedName>
</protein>
<evidence type="ECO:0000313" key="2">
    <source>
        <dbReference type="Proteomes" id="UP000738431"/>
    </source>
</evidence>
<reference evidence="1 2" key="1">
    <citation type="submission" date="2023-12" db="EMBL/GenBank/DDBJ databases">
        <title>Description of an unclassified Opitutus bacterium of Verrucomicrobiota.</title>
        <authorList>
            <person name="Zhang D.-F."/>
        </authorList>
    </citation>
    <scope>NUCLEOTIDE SEQUENCE [LARGE SCALE GENOMIC DNA]</scope>
    <source>
        <strain evidence="1 2">WL0086</strain>
    </source>
</reference>
<proteinExistence type="predicted"/>
<gene>
    <name evidence="1" type="ORF">K1X11_011915</name>
</gene>
<organism evidence="1 2">
    <name type="scientific">Actomonas aquatica</name>
    <dbReference type="NCBI Taxonomy" id="2866162"/>
    <lineage>
        <taxon>Bacteria</taxon>
        <taxon>Pseudomonadati</taxon>
        <taxon>Verrucomicrobiota</taxon>
        <taxon>Opitutia</taxon>
        <taxon>Opitutales</taxon>
        <taxon>Opitutaceae</taxon>
        <taxon>Actomonas</taxon>
    </lineage>
</organism>
<evidence type="ECO:0000313" key="1">
    <source>
        <dbReference type="EMBL" id="WRQ85508.1"/>
    </source>
</evidence>
<name>A0ABZ1C2U5_9BACT</name>
<dbReference type="RefSeq" id="WP_221031960.1">
    <property type="nucleotide sequence ID" value="NZ_CP139781.1"/>
</dbReference>
<dbReference type="EMBL" id="CP139781">
    <property type="protein sequence ID" value="WRQ85508.1"/>
    <property type="molecule type" value="Genomic_DNA"/>
</dbReference>
<dbReference type="Proteomes" id="UP000738431">
    <property type="component" value="Chromosome"/>
</dbReference>
<sequence>MSDLSLHPLRVAAASFSTKIAAGLPTRGRTGARVERVVSDLITTVALFEQADRRICLVESPLDIRTFPFRLLLKPRLAAVFGIPEDQIILFCDHNHCVPCLSERQANDWEVSSIPPLDADPLNALGEEVLDAIVTAATPLPDRLEPATVSWGTAQETRVSYNRKGHWPDGSTYFIREKERLDLGEDYIGLIDPDADVVTFHNDAGQPLLGLCRFTAHPVTSYHPERMTATGEWSQFAADHLRREFGGDTPVAFLQGCAGNINSRYFLTGDIAKSAELGDLLGESFLQAYRKRQQVAVPELGLDLLDVQVPLAALPSVTDLEAELAEIDAFIANPHLTNTYGAYTCVGLNFPEVLSPRYRAQLVKEIRGWYEWALSMHRENRLPEIPPTLPIRCPLLRFGDLALIGLPFEPFVEIGEHLKAVSPFTKLLPCGYVNESEGYIPHADGVGDREYMSSFYRYSHYNPPFAAPAGDAVTDALRAYAERRA</sequence>
<accession>A0ABZ1C2U5</accession>
<keyword evidence="2" id="KW-1185">Reference proteome</keyword>